<feature type="compositionally biased region" description="Polar residues" evidence="4">
    <location>
        <begin position="570"/>
        <end position="586"/>
    </location>
</feature>
<dbReference type="AlphaFoldDB" id="A0A9P6SZN8"/>
<feature type="compositionally biased region" description="Basic and acidic residues" evidence="4">
    <location>
        <begin position="596"/>
        <end position="606"/>
    </location>
</feature>
<feature type="compositionally biased region" description="Low complexity" evidence="4">
    <location>
        <begin position="796"/>
        <end position="805"/>
    </location>
</feature>
<keyword evidence="1 3" id="KW-0808">Transferase</keyword>
<feature type="compositionally biased region" description="Low complexity" evidence="4">
    <location>
        <begin position="731"/>
        <end position="754"/>
    </location>
</feature>
<evidence type="ECO:0000256" key="4">
    <source>
        <dbReference type="SAM" id="MobiDB-lite"/>
    </source>
</evidence>
<comment type="similarity">
    <text evidence="3">Belongs to the acetyltransferase ATAT1 family.</text>
</comment>
<dbReference type="GO" id="GO:0005874">
    <property type="term" value="C:microtubule"/>
    <property type="evidence" value="ECO:0007669"/>
    <property type="project" value="InterPro"/>
</dbReference>
<feature type="region of interest" description="Disordered" evidence="4">
    <location>
        <begin position="720"/>
        <end position="768"/>
    </location>
</feature>
<protein>
    <recommendedName>
        <fullName evidence="3">Alpha-tubulin N-acetyltransferase</fullName>
        <shortName evidence="3">Alpha-TAT</shortName>
        <shortName evidence="3">TAT</shortName>
        <ecNumber evidence="3">2.3.1.108</ecNumber>
    </recommendedName>
    <alternativeName>
        <fullName evidence="3">Acetyltransferase mec-17 homolog</fullName>
    </alternativeName>
</protein>
<evidence type="ECO:0000256" key="2">
    <source>
        <dbReference type="ARBA" id="ARBA00023315"/>
    </source>
</evidence>
<comment type="function">
    <text evidence="3">Specifically acetylates 'Lys-40' in alpha-tubulin on the lumenal side of microtubules. Promotes microtubule destabilization and accelerates microtubule dynamics; this activity may be independent of acetylation activity. Acetylates alpha-tubulin with a slow enzymatic rate, due to a catalytic site that is not optimized for acetyl transfer. Enters the microtubule through each end and diffuses quickly throughout the lumen of microtubules. Acetylates only long/old microtubules because of its slow acetylation rate since it does not have time to act on dynamically unstable microtubules before the enzyme is released.</text>
</comment>
<evidence type="ECO:0000259" key="5">
    <source>
        <dbReference type="PROSITE" id="PS51730"/>
    </source>
</evidence>
<accession>A0A9P6SZN8</accession>
<dbReference type="PANTHER" id="PTHR12327:SF0">
    <property type="entry name" value="ALPHA-TUBULIN N-ACETYLTRANSFERASE 1"/>
    <property type="match status" value="1"/>
</dbReference>
<dbReference type="EC" id="2.3.1.108" evidence="3"/>
<sequence>MGNMSLFNVLELEGLNGRDHPSPTRLLQDSNQSGNGDCGSDCSSLANSVQTNSNLNSFKQNDASRFYPSPDLQGFAYESCAPGSDRDWIIDLVNSIGQTSNSSSGKYRPTGSFDNSPSAYDATSSTLSPPPTRNVSSTPASSHIFISRNFTPSTFDEHLSDIDSDAMTFLNPYRTPEYCPEDVLEKNPCQDITSEPYHAGNVSGDEPCYLDGPDVALSSNDEYFVGHLARGDHRVASYEDYFSASHTKDNRIQTPLYDYVVSTPDNGITSLPSIHHLATAAACHGHVQHNPSAQPVSMSRYRSGDSLAMEFEATLSPVNAPLDSSVFEDHAFRVQTPGYDPMDDDDEYFYLDDFSRSSSPGYLPVDINTLNPDLDPDEDRWTTNSIEYDYECSHKPLNHLPNQPTNPASASQMDFDFPLIPLLPLPITLVPAATFAALEHNQNQIQQAYASSVSIGLSKSSASNSNSSISTISGATAGSSLGLAAASTTSGLTDQERLGAIVDALGQASAKAQELPTSITQTLRLAKNPTQRVYILRTGLDSGEDQWLDQLEIGSPLMMESIRKSLCDLNGTSSSSTTTQDFNSPRMSAAMSAQEEASKRSSRSRSEEKGVYVAGMLKIGEKKLFIVDKDGTMHEQEACCVLDFYVDKSCQRRGFGKLLFDYMLKVEDIEPNQIAYDRPSPKLFKFLSKHFQLERHVPQPNMYAIFEGYKLQDCGETIQVSDDESSASGRNTSSIPNSSSTDTTNNDNNTNTNNGRAPKAPAKSRALQSSVVFSSGIQVDNDASAQQATNRRISSAFSSSISLSSPTTNGSGNGRGLPPINTNSTNTSASSFSPNTPRTRSGGARISRLLTSSIVFADPAISD</sequence>
<comment type="catalytic activity">
    <reaction evidence="3">
        <text>L-lysyl-[alpha-tubulin] + acetyl-CoA = N(6)-acetyl-L-lysyl-[alpha-tubulin] + CoA + H(+)</text>
        <dbReference type="Rhea" id="RHEA:15277"/>
        <dbReference type="Rhea" id="RHEA-COMP:11278"/>
        <dbReference type="Rhea" id="RHEA-COMP:11279"/>
        <dbReference type="ChEBI" id="CHEBI:15378"/>
        <dbReference type="ChEBI" id="CHEBI:29969"/>
        <dbReference type="ChEBI" id="CHEBI:57287"/>
        <dbReference type="ChEBI" id="CHEBI:57288"/>
        <dbReference type="ChEBI" id="CHEBI:61930"/>
        <dbReference type="EC" id="2.3.1.108"/>
    </reaction>
</comment>
<reference evidence="6" key="1">
    <citation type="journal article" date="2020" name="Fungal Divers.">
        <title>Resolving the Mortierellaceae phylogeny through synthesis of multi-gene phylogenetics and phylogenomics.</title>
        <authorList>
            <person name="Vandepol N."/>
            <person name="Liber J."/>
            <person name="Desiro A."/>
            <person name="Na H."/>
            <person name="Kennedy M."/>
            <person name="Barry K."/>
            <person name="Grigoriev I.V."/>
            <person name="Miller A.N."/>
            <person name="O'Donnell K."/>
            <person name="Stajich J.E."/>
            <person name="Bonito G."/>
        </authorList>
    </citation>
    <scope>NUCLEOTIDE SEQUENCE</scope>
    <source>
        <strain evidence="6">NRRL 2769</strain>
    </source>
</reference>
<feature type="binding site" evidence="3">
    <location>
        <begin position="644"/>
        <end position="657"/>
    </location>
    <ligand>
        <name>acetyl-CoA</name>
        <dbReference type="ChEBI" id="CHEBI:57288"/>
    </ligand>
</feature>
<evidence type="ECO:0000313" key="6">
    <source>
        <dbReference type="EMBL" id="KAG0013660.1"/>
    </source>
</evidence>
<feature type="region of interest" description="Disordered" evidence="4">
    <location>
        <begin position="15"/>
        <end position="40"/>
    </location>
</feature>
<evidence type="ECO:0000256" key="1">
    <source>
        <dbReference type="ARBA" id="ARBA00022679"/>
    </source>
</evidence>
<dbReference type="InterPro" id="IPR038746">
    <property type="entry name" value="Atat"/>
</dbReference>
<gene>
    <name evidence="6" type="primary">ATAT1</name>
    <name evidence="6" type="ORF">BGZ80_010926</name>
</gene>
<feature type="compositionally biased region" description="Polar residues" evidence="4">
    <location>
        <begin position="112"/>
        <end position="139"/>
    </location>
</feature>
<dbReference type="EMBL" id="JAAAID010000817">
    <property type="protein sequence ID" value="KAG0013660.1"/>
    <property type="molecule type" value="Genomic_DNA"/>
</dbReference>
<dbReference type="Pfam" id="PF05301">
    <property type="entry name" value="Acetyltransf_16"/>
    <property type="match status" value="2"/>
</dbReference>
<keyword evidence="2 3" id="KW-0012">Acyltransferase</keyword>
<feature type="binding site" evidence="3">
    <location>
        <begin position="680"/>
        <end position="689"/>
    </location>
    <ligand>
        <name>acetyl-CoA</name>
        <dbReference type="ChEBI" id="CHEBI:57288"/>
    </ligand>
</feature>
<feature type="region of interest" description="Disordered" evidence="4">
    <location>
        <begin position="99"/>
        <end position="139"/>
    </location>
</feature>
<name>A0A9P6SZN8_9FUNG</name>
<feature type="domain" description="N-acetyltransferase" evidence="5">
    <location>
        <begin position="475"/>
        <end position="710"/>
    </location>
</feature>
<feature type="region of interest" description="Disordered" evidence="4">
    <location>
        <begin position="796"/>
        <end position="845"/>
    </location>
</feature>
<dbReference type="GO" id="GO:0019799">
    <property type="term" value="F:tubulin N-acetyltransferase activity"/>
    <property type="evidence" value="ECO:0007669"/>
    <property type="project" value="UniProtKB-UniRule"/>
</dbReference>
<organism evidence="6 7">
    <name type="scientific">Entomortierella chlamydospora</name>
    <dbReference type="NCBI Taxonomy" id="101097"/>
    <lineage>
        <taxon>Eukaryota</taxon>
        <taxon>Fungi</taxon>
        <taxon>Fungi incertae sedis</taxon>
        <taxon>Mucoromycota</taxon>
        <taxon>Mortierellomycotina</taxon>
        <taxon>Mortierellomycetes</taxon>
        <taxon>Mortierellales</taxon>
        <taxon>Mortierellaceae</taxon>
        <taxon>Entomortierella</taxon>
    </lineage>
</organism>
<comment type="caution">
    <text evidence="6">The sequence shown here is derived from an EMBL/GenBank/DDBJ whole genome shotgun (WGS) entry which is preliminary data.</text>
</comment>
<evidence type="ECO:0000313" key="7">
    <source>
        <dbReference type="Proteomes" id="UP000703661"/>
    </source>
</evidence>
<feature type="region of interest" description="Disordered" evidence="4">
    <location>
        <begin position="569"/>
        <end position="606"/>
    </location>
</feature>
<proteinExistence type="inferred from homology"/>
<feature type="compositionally biased region" description="Low complexity" evidence="4">
    <location>
        <begin position="818"/>
        <end position="837"/>
    </location>
</feature>
<dbReference type="PANTHER" id="PTHR12327">
    <property type="entry name" value="ALPHA-TUBULIN N-ACETYLTRANSFERASE 1"/>
    <property type="match status" value="1"/>
</dbReference>
<dbReference type="InterPro" id="IPR007965">
    <property type="entry name" value="GNAT_ATAT"/>
</dbReference>
<evidence type="ECO:0000256" key="3">
    <source>
        <dbReference type="HAMAP-Rule" id="MF_03130"/>
    </source>
</evidence>
<dbReference type="GO" id="GO:0070507">
    <property type="term" value="P:regulation of microtubule cytoskeleton organization"/>
    <property type="evidence" value="ECO:0007669"/>
    <property type="project" value="UniProtKB-UniRule"/>
</dbReference>
<dbReference type="PROSITE" id="PS51730">
    <property type="entry name" value="GNAT_ATAT"/>
    <property type="match status" value="1"/>
</dbReference>
<dbReference type="Proteomes" id="UP000703661">
    <property type="component" value="Unassembled WGS sequence"/>
</dbReference>
<keyword evidence="7" id="KW-1185">Reference proteome</keyword>
<dbReference type="HAMAP" id="MF_03130">
    <property type="entry name" value="mec17"/>
    <property type="match status" value="1"/>
</dbReference>
<feature type="site" description="Crucial for catalytic activity" evidence="3">
    <location>
        <position position="513"/>
    </location>
</feature>
<dbReference type="Gene3D" id="3.40.630.30">
    <property type="match status" value="1"/>
</dbReference>